<accession>A0CQU0</accession>
<dbReference type="PANTHER" id="PTHR12210">
    <property type="entry name" value="DULLARD PROTEIN PHOSPHATASE"/>
    <property type="match status" value="1"/>
</dbReference>
<dbReference type="Gene3D" id="3.40.50.1000">
    <property type="entry name" value="HAD superfamily/HAD-like"/>
    <property type="match status" value="1"/>
</dbReference>
<dbReference type="AlphaFoldDB" id="A0CQU0"/>
<organism evidence="3 4">
    <name type="scientific">Paramecium tetraurelia</name>
    <dbReference type="NCBI Taxonomy" id="5888"/>
    <lineage>
        <taxon>Eukaryota</taxon>
        <taxon>Sar</taxon>
        <taxon>Alveolata</taxon>
        <taxon>Ciliophora</taxon>
        <taxon>Intramacronucleata</taxon>
        <taxon>Oligohymenophorea</taxon>
        <taxon>Peniculida</taxon>
        <taxon>Parameciidae</taxon>
        <taxon>Paramecium</taxon>
    </lineage>
</organism>
<feature type="region of interest" description="Disordered" evidence="1">
    <location>
        <begin position="1"/>
        <end position="53"/>
    </location>
</feature>
<dbReference type="GeneID" id="5026339"/>
<dbReference type="Proteomes" id="UP000000600">
    <property type="component" value="Unassembled WGS sequence"/>
</dbReference>
<protein>
    <recommendedName>
        <fullName evidence="2">FCP1 homology domain-containing protein</fullName>
    </recommendedName>
</protein>
<evidence type="ECO:0000313" key="4">
    <source>
        <dbReference type="Proteomes" id="UP000000600"/>
    </source>
</evidence>
<dbReference type="SMART" id="SM00577">
    <property type="entry name" value="CPDc"/>
    <property type="match status" value="1"/>
</dbReference>
<dbReference type="eggNOG" id="KOG1605">
    <property type="taxonomic scope" value="Eukaryota"/>
</dbReference>
<dbReference type="KEGG" id="ptm:GSPATT00009505001"/>
<dbReference type="FunFam" id="3.40.50.1000:FF:000121">
    <property type="entry name" value="Uncharacterized protein"/>
    <property type="match status" value="1"/>
</dbReference>
<keyword evidence="4" id="KW-1185">Reference proteome</keyword>
<sequence>MRSRRSSKFHSNDISKDNILSSSRKPSPPKIYTNSSNVNQMTQESSFQRKGRSTPKDCLGLVNPYQCKRVKNHQKSYYYLIEIHQKCLIKVEGVILNQSPNLIIQPKSEENMEIECQSPIKQYSGLKHPFFSNSGISKNQPARRVIKDASLNNSQLRQKESQDILKTSEKQRANKLRKANYHQQQDGDSQCQVYEFNRELKALRVKRTESFEWLQEESQVSEESQFNQFNQINLGIYYMDNLRNYLKGLNLEGLYAQMYINHFVQQFHSLQLSKQMQQPDQNKLEAKMLQLQKIKNQKTLVLDLDETLMHCNEQQQMKFDFKIPIQMPNGQVHEAGISVRPYAQQFLSECSKHFEIIIFTASHQLYADKIIDKLDPSRKWVSHRLYRENCIQTQQGIYVKDLRIINRDLKDIVLIDNAAYSYAFQIENGIPIIPYIDNVKDIELLGVIDYLKILLQINDVREINVKTFLLNKIQQCASLDAAIKLLLVA</sequence>
<dbReference type="InterPro" id="IPR050365">
    <property type="entry name" value="TIM50"/>
</dbReference>
<proteinExistence type="predicted"/>
<dbReference type="PROSITE" id="PS50969">
    <property type="entry name" value="FCP1"/>
    <property type="match status" value="1"/>
</dbReference>
<dbReference type="InterPro" id="IPR023214">
    <property type="entry name" value="HAD_sf"/>
</dbReference>
<dbReference type="OMA" id="MEIECQS"/>
<dbReference type="OrthoDB" id="277011at2759"/>
<evidence type="ECO:0000313" key="3">
    <source>
        <dbReference type="EMBL" id="CAK73157.1"/>
    </source>
</evidence>
<gene>
    <name evidence="3" type="ORF">GSPATT00009505001</name>
</gene>
<dbReference type="NCBIfam" id="TIGR02251">
    <property type="entry name" value="HIF-SF_euk"/>
    <property type="match status" value="1"/>
</dbReference>
<dbReference type="InterPro" id="IPR004274">
    <property type="entry name" value="FCP1_dom"/>
</dbReference>
<evidence type="ECO:0000256" key="1">
    <source>
        <dbReference type="SAM" id="MobiDB-lite"/>
    </source>
</evidence>
<feature type="compositionally biased region" description="Polar residues" evidence="1">
    <location>
        <begin position="32"/>
        <end position="48"/>
    </location>
</feature>
<evidence type="ECO:0000259" key="2">
    <source>
        <dbReference type="PROSITE" id="PS50969"/>
    </source>
</evidence>
<name>A0CQU0_PARTE</name>
<dbReference type="InterPro" id="IPR036412">
    <property type="entry name" value="HAD-like_sf"/>
</dbReference>
<dbReference type="InterPro" id="IPR011948">
    <property type="entry name" value="Dullard_phosphatase"/>
</dbReference>
<dbReference type="InParanoid" id="A0CQU0"/>
<dbReference type="GO" id="GO:0004721">
    <property type="term" value="F:phosphoprotein phosphatase activity"/>
    <property type="evidence" value="ECO:0000318"/>
    <property type="project" value="GO_Central"/>
</dbReference>
<dbReference type="SUPFAM" id="SSF56784">
    <property type="entry name" value="HAD-like"/>
    <property type="match status" value="1"/>
</dbReference>
<dbReference type="RefSeq" id="XP_001440554.1">
    <property type="nucleotide sequence ID" value="XM_001440517.1"/>
</dbReference>
<dbReference type="EMBL" id="CT868141">
    <property type="protein sequence ID" value="CAK73157.1"/>
    <property type="molecule type" value="Genomic_DNA"/>
</dbReference>
<reference evidence="3 4" key="1">
    <citation type="journal article" date="2006" name="Nature">
        <title>Global trends of whole-genome duplications revealed by the ciliate Paramecium tetraurelia.</title>
        <authorList>
            <consortium name="Genoscope"/>
            <person name="Aury J.-M."/>
            <person name="Jaillon O."/>
            <person name="Duret L."/>
            <person name="Noel B."/>
            <person name="Jubin C."/>
            <person name="Porcel B.M."/>
            <person name="Segurens B."/>
            <person name="Daubin V."/>
            <person name="Anthouard V."/>
            <person name="Aiach N."/>
            <person name="Arnaiz O."/>
            <person name="Billaut A."/>
            <person name="Beisson J."/>
            <person name="Blanc I."/>
            <person name="Bouhouche K."/>
            <person name="Camara F."/>
            <person name="Duharcourt S."/>
            <person name="Guigo R."/>
            <person name="Gogendeau D."/>
            <person name="Katinka M."/>
            <person name="Keller A.-M."/>
            <person name="Kissmehl R."/>
            <person name="Klotz C."/>
            <person name="Koll F."/>
            <person name="Le Moue A."/>
            <person name="Lepere C."/>
            <person name="Malinsky S."/>
            <person name="Nowacki M."/>
            <person name="Nowak J.K."/>
            <person name="Plattner H."/>
            <person name="Poulain J."/>
            <person name="Ruiz F."/>
            <person name="Serrano V."/>
            <person name="Zagulski M."/>
            <person name="Dessen P."/>
            <person name="Betermier M."/>
            <person name="Weissenbach J."/>
            <person name="Scarpelli C."/>
            <person name="Schachter V."/>
            <person name="Sperling L."/>
            <person name="Meyer E."/>
            <person name="Cohen J."/>
            <person name="Wincker P."/>
        </authorList>
    </citation>
    <scope>NUCLEOTIDE SEQUENCE [LARGE SCALE GENOMIC DNA]</scope>
    <source>
        <strain evidence="3 4">Stock d4-2</strain>
    </source>
</reference>
<feature type="domain" description="FCP1 homology" evidence="2">
    <location>
        <begin position="293"/>
        <end position="454"/>
    </location>
</feature>
<dbReference type="HOGENOM" id="CLU_558343_0_0_1"/>
<dbReference type="STRING" id="5888.A0CQU0"/>
<dbReference type="CDD" id="cd07521">
    <property type="entry name" value="HAD_FCP1-like"/>
    <property type="match status" value="1"/>
</dbReference>
<dbReference type="Pfam" id="PF03031">
    <property type="entry name" value="NIF"/>
    <property type="match status" value="1"/>
</dbReference>